<organism evidence="1 2">
    <name type="scientific">Bacillus cereus (strain ATCC 10987 / NRS 248)</name>
    <dbReference type="NCBI Taxonomy" id="222523"/>
    <lineage>
        <taxon>Bacteria</taxon>
        <taxon>Bacillati</taxon>
        <taxon>Bacillota</taxon>
        <taxon>Bacilli</taxon>
        <taxon>Bacillales</taxon>
        <taxon>Bacillaceae</taxon>
        <taxon>Bacillus</taxon>
        <taxon>Bacillus cereus group</taxon>
    </lineage>
</organism>
<protein>
    <submittedName>
        <fullName evidence="1">Uncharacterized protein</fullName>
    </submittedName>
</protein>
<proteinExistence type="predicted"/>
<name>Q72X79_BACC1</name>
<dbReference type="EMBL" id="AE017194">
    <property type="protein sequence ID" value="AAS44399.1"/>
    <property type="molecule type" value="Genomic_DNA"/>
</dbReference>
<reference evidence="1 2" key="1">
    <citation type="journal article" date="2004" name="Nucleic Acids Res.">
        <title>The genome sequence of Bacillus cereus ATCC 10987 reveals metabolic adaptations and a large plasmid related to Bacillus anthracis pXO1.</title>
        <authorList>
            <person name="Rasko D.A."/>
            <person name="Ravel J."/>
            <person name="Okstad O.A."/>
            <person name="Helgason E."/>
            <person name="Cer R.Z."/>
            <person name="Jiang L."/>
            <person name="Shores K.A."/>
            <person name="Fouts D.E."/>
            <person name="Tourasse N.J."/>
            <person name="Angiuoli S.V."/>
            <person name="Kolonay J."/>
            <person name="Nelson W.C."/>
            <person name="Kolsto A.-B."/>
            <person name="Fraser C.M."/>
            <person name="Read T.D."/>
        </authorList>
    </citation>
    <scope>NUCLEOTIDE SEQUENCE [LARGE SCALE GENOMIC DNA]</scope>
    <source>
        <strain evidence="2">ATCC 10987 / NRS 248</strain>
    </source>
</reference>
<dbReference type="AlphaFoldDB" id="Q72X79"/>
<dbReference type="KEGG" id="bca:BCE_5499"/>
<evidence type="ECO:0000313" key="2">
    <source>
        <dbReference type="Proteomes" id="UP000002527"/>
    </source>
</evidence>
<evidence type="ECO:0000313" key="1">
    <source>
        <dbReference type="EMBL" id="AAS44399.1"/>
    </source>
</evidence>
<accession>Q72X79</accession>
<dbReference type="Proteomes" id="UP000002527">
    <property type="component" value="Chromosome"/>
</dbReference>
<sequence length="40" mass="4751">MELKVSQPFIISQIWSELLLFLDLPGLLFHKKKTIFFTEV</sequence>
<gene>
    <name evidence="1" type="ordered locus">BCE_5499</name>
</gene>
<dbReference type="HOGENOM" id="CLU_3284329_0_0_9"/>